<dbReference type="OrthoDB" id="66829at2"/>
<name>A0A372NUV1_9SPHI</name>
<dbReference type="InterPro" id="IPR029068">
    <property type="entry name" value="Glyas_Bleomycin-R_OHBP_Dase"/>
</dbReference>
<feature type="domain" description="Glyoxalase/fosfomycin resistance/dioxygenase" evidence="1">
    <location>
        <begin position="7"/>
        <end position="119"/>
    </location>
</feature>
<evidence type="ECO:0000313" key="2">
    <source>
        <dbReference type="EMBL" id="RFZ92387.1"/>
    </source>
</evidence>
<accession>A0A372NUV1</accession>
<dbReference type="InterPro" id="IPR004360">
    <property type="entry name" value="Glyas_Fos-R_dOase_dom"/>
</dbReference>
<dbReference type="Gene3D" id="3.10.180.10">
    <property type="entry name" value="2,3-Dihydroxybiphenyl 1,2-Dioxygenase, domain 1"/>
    <property type="match status" value="1"/>
</dbReference>
<evidence type="ECO:0000313" key="3">
    <source>
        <dbReference type="Proteomes" id="UP000264217"/>
    </source>
</evidence>
<dbReference type="Pfam" id="PF00903">
    <property type="entry name" value="Glyoxalase"/>
    <property type="match status" value="1"/>
</dbReference>
<protein>
    <submittedName>
        <fullName evidence="2">Glyoxalase</fullName>
    </submittedName>
</protein>
<keyword evidence="3" id="KW-1185">Reference proteome</keyword>
<reference evidence="2 3" key="1">
    <citation type="submission" date="2018-08" db="EMBL/GenBank/DDBJ databases">
        <title>Mucilaginibacter sp. MYSH2.</title>
        <authorList>
            <person name="Seo T."/>
        </authorList>
    </citation>
    <scope>NUCLEOTIDE SEQUENCE [LARGE SCALE GENOMIC DNA]</scope>
    <source>
        <strain evidence="2 3">MYSH2</strain>
    </source>
</reference>
<organism evidence="2 3">
    <name type="scientific">Mucilaginibacter conchicola</name>
    <dbReference type="NCBI Taxonomy" id="2303333"/>
    <lineage>
        <taxon>Bacteria</taxon>
        <taxon>Pseudomonadati</taxon>
        <taxon>Bacteroidota</taxon>
        <taxon>Sphingobacteriia</taxon>
        <taxon>Sphingobacteriales</taxon>
        <taxon>Sphingobacteriaceae</taxon>
        <taxon>Mucilaginibacter</taxon>
    </lineage>
</organism>
<dbReference type="AlphaFoldDB" id="A0A372NUV1"/>
<sequence length="126" mass="14073">MESLSPNIFVNDITATVEFYKILGFNAVMTVPEDGDNLVWAMMTNGSVTIMFQTFESLAEELPQINRADGGSLLLYINLKDIQGFFDAVKDKVTVLKGLEKTFYGATEFSILDNNNYVLTFAEHEA</sequence>
<proteinExistence type="predicted"/>
<dbReference type="Proteomes" id="UP000264217">
    <property type="component" value="Unassembled WGS sequence"/>
</dbReference>
<dbReference type="EMBL" id="QWDC01000002">
    <property type="protein sequence ID" value="RFZ92387.1"/>
    <property type="molecule type" value="Genomic_DNA"/>
</dbReference>
<comment type="caution">
    <text evidence="2">The sequence shown here is derived from an EMBL/GenBank/DDBJ whole genome shotgun (WGS) entry which is preliminary data.</text>
</comment>
<dbReference type="SUPFAM" id="SSF54593">
    <property type="entry name" value="Glyoxalase/Bleomycin resistance protein/Dihydroxybiphenyl dioxygenase"/>
    <property type="match status" value="1"/>
</dbReference>
<dbReference type="RefSeq" id="WP_117392097.1">
    <property type="nucleotide sequence ID" value="NZ_QWDC01000002.1"/>
</dbReference>
<evidence type="ECO:0000259" key="1">
    <source>
        <dbReference type="Pfam" id="PF00903"/>
    </source>
</evidence>
<gene>
    <name evidence="2" type="ORF">D0C36_13230</name>
</gene>